<dbReference type="Pfam" id="PF18962">
    <property type="entry name" value="Por_Secre_tail"/>
    <property type="match status" value="1"/>
</dbReference>
<accession>A0A023BW79</accession>
<dbReference type="InterPro" id="IPR017853">
    <property type="entry name" value="GH"/>
</dbReference>
<dbReference type="GO" id="GO:0008061">
    <property type="term" value="F:chitin binding"/>
    <property type="evidence" value="ECO:0007669"/>
    <property type="project" value="InterPro"/>
</dbReference>
<dbReference type="GO" id="GO:0005576">
    <property type="term" value="C:extracellular region"/>
    <property type="evidence" value="ECO:0007669"/>
    <property type="project" value="InterPro"/>
</dbReference>
<dbReference type="Gene3D" id="2.60.40.10">
    <property type="entry name" value="Immunoglobulins"/>
    <property type="match status" value="4"/>
</dbReference>
<evidence type="ECO:0000259" key="7">
    <source>
        <dbReference type="PROSITE" id="PS51910"/>
    </source>
</evidence>
<dbReference type="eggNOG" id="COG3397">
    <property type="taxonomic scope" value="Bacteria"/>
</dbReference>
<dbReference type="Proteomes" id="UP000023541">
    <property type="component" value="Unassembled WGS sequence"/>
</dbReference>
<evidence type="ECO:0000256" key="1">
    <source>
        <dbReference type="ARBA" id="ARBA00009121"/>
    </source>
</evidence>
<keyword evidence="4 5" id="KW-0326">Glycosidase</keyword>
<dbReference type="InterPro" id="IPR051024">
    <property type="entry name" value="GlcNAc_Chitin_IntDeg"/>
</dbReference>
<dbReference type="PROSITE" id="PS01095">
    <property type="entry name" value="GH18_1"/>
    <property type="match status" value="1"/>
</dbReference>
<dbReference type="Pfam" id="PF17957">
    <property type="entry name" value="Big_7"/>
    <property type="match status" value="3"/>
</dbReference>
<dbReference type="InterPro" id="IPR036116">
    <property type="entry name" value="FN3_sf"/>
</dbReference>
<name>A0A023BW79_9FLAO</name>
<keyword evidence="9" id="KW-1185">Reference proteome</keyword>
<dbReference type="InterPro" id="IPR001579">
    <property type="entry name" value="Glyco_hydro_18_chit_AS"/>
</dbReference>
<dbReference type="STRING" id="1317122.ATO12_15485"/>
<dbReference type="Pfam" id="PF00041">
    <property type="entry name" value="fn3"/>
    <property type="match status" value="1"/>
</dbReference>
<dbReference type="InterPro" id="IPR004302">
    <property type="entry name" value="Cellulose/chitin-bd_N"/>
</dbReference>
<evidence type="ECO:0000259" key="6">
    <source>
        <dbReference type="PROSITE" id="PS50853"/>
    </source>
</evidence>
<dbReference type="InterPro" id="IPR026444">
    <property type="entry name" value="Secre_tail"/>
</dbReference>
<evidence type="ECO:0000256" key="4">
    <source>
        <dbReference type="ARBA" id="ARBA00023295"/>
    </source>
</evidence>
<dbReference type="SUPFAM" id="SSF51445">
    <property type="entry name" value="(Trans)glycosidases"/>
    <property type="match status" value="1"/>
</dbReference>
<organism evidence="8 9">
    <name type="scientific">Aquimarina atlantica</name>
    <dbReference type="NCBI Taxonomy" id="1317122"/>
    <lineage>
        <taxon>Bacteria</taxon>
        <taxon>Pseudomonadati</taxon>
        <taxon>Bacteroidota</taxon>
        <taxon>Flavobacteriia</taxon>
        <taxon>Flavobacteriales</taxon>
        <taxon>Flavobacteriaceae</taxon>
        <taxon>Aquimarina</taxon>
    </lineage>
</organism>
<dbReference type="InterPro" id="IPR003961">
    <property type="entry name" value="FN3_dom"/>
</dbReference>
<evidence type="ECO:0000256" key="5">
    <source>
        <dbReference type="RuleBase" id="RU000489"/>
    </source>
</evidence>
<dbReference type="GO" id="GO:0004553">
    <property type="term" value="F:hydrolase activity, hydrolyzing O-glycosyl compounds"/>
    <property type="evidence" value="ECO:0007669"/>
    <property type="project" value="InterPro"/>
</dbReference>
<dbReference type="InterPro" id="IPR001223">
    <property type="entry name" value="Glyco_hydro18_cat"/>
</dbReference>
<comment type="similarity">
    <text evidence="1">Belongs to the glycosyl hydrolase 18 family. Chitinase class II subfamily.</text>
</comment>
<dbReference type="PANTHER" id="PTHR34823">
    <property type="entry name" value="GLCNAC-BINDING PROTEIN A"/>
    <property type="match status" value="1"/>
</dbReference>
<dbReference type="CDD" id="cd00063">
    <property type="entry name" value="FN3"/>
    <property type="match status" value="1"/>
</dbReference>
<dbReference type="Gene3D" id="3.20.20.80">
    <property type="entry name" value="Glycosidases"/>
    <property type="match status" value="1"/>
</dbReference>
<reference evidence="8 9" key="1">
    <citation type="submission" date="2014-04" db="EMBL/GenBank/DDBJ databases">
        <title>Aquimarina sp. 22II-S11-z7 Genome Sequencing.</title>
        <authorList>
            <person name="Lai Q."/>
        </authorList>
    </citation>
    <scope>NUCLEOTIDE SEQUENCE [LARGE SCALE GENOMIC DNA]</scope>
    <source>
        <strain evidence="8 9">22II-S11-z7</strain>
    </source>
</reference>
<dbReference type="SUPFAM" id="SSF81296">
    <property type="entry name" value="E set domains"/>
    <property type="match status" value="1"/>
</dbReference>
<protein>
    <submittedName>
        <fullName evidence="8">Uncharacterized protein</fullName>
    </submittedName>
</protein>
<dbReference type="RefSeq" id="WP_051575754.1">
    <property type="nucleotide sequence ID" value="NZ_AQRA01000004.1"/>
</dbReference>
<dbReference type="PROSITE" id="PS50853">
    <property type="entry name" value="FN3"/>
    <property type="match status" value="1"/>
</dbReference>
<dbReference type="GO" id="GO:0030246">
    <property type="term" value="F:carbohydrate binding"/>
    <property type="evidence" value="ECO:0007669"/>
    <property type="project" value="InterPro"/>
</dbReference>
<dbReference type="InterPro" id="IPR013783">
    <property type="entry name" value="Ig-like_fold"/>
</dbReference>
<dbReference type="Pfam" id="PF00704">
    <property type="entry name" value="Glyco_hydro_18"/>
    <property type="match status" value="1"/>
</dbReference>
<comment type="caution">
    <text evidence="8">The sequence shown here is derived from an EMBL/GenBank/DDBJ whole genome shotgun (WGS) entry which is preliminary data.</text>
</comment>
<dbReference type="AlphaFoldDB" id="A0A023BW79"/>
<dbReference type="InterPro" id="IPR011583">
    <property type="entry name" value="Chitinase_II/V-like_cat"/>
</dbReference>
<dbReference type="eggNOG" id="COG3227">
    <property type="taxonomic scope" value="Bacteria"/>
</dbReference>
<proteinExistence type="inferred from homology"/>
<dbReference type="Gene3D" id="2.70.50.50">
    <property type="entry name" value="chitin-binding protein cbp21"/>
    <property type="match status" value="1"/>
</dbReference>
<evidence type="ECO:0000256" key="2">
    <source>
        <dbReference type="ARBA" id="ARBA00022729"/>
    </source>
</evidence>
<dbReference type="SMART" id="SM00636">
    <property type="entry name" value="Glyco_18"/>
    <property type="match status" value="1"/>
</dbReference>
<keyword evidence="3 5" id="KW-0378">Hydrolase</keyword>
<dbReference type="SMART" id="SM00060">
    <property type="entry name" value="FN3"/>
    <property type="match status" value="1"/>
</dbReference>
<sequence>MFKTHTNSVNFIKINCSWRQLICTTLFLTVILSVFPHGTVTYPPSRVWNCFQEDPESPDSAACVAAVASHGTQPLYDWSEINQANANGNHQQYVMDGNLASGGRPEKYGGMDQVRSDWVSTKVSPGPFTVTWTNHAPHATAYYEVYITKASWTPDQPLTWDSLELLVRTPPSAAERIVNIPVTLPARTGKHVIYSIWQRSDSPEAFYSTSDINFDGGDTDTQAPSVPTGLGASNATQTTVDLAWNAATDNVAVTGYDIYQGNTIVATATGTSYQVTGLTANTSYSFRIKAKDAANNQSDFSNTATATTLADTGGGNCSGIPQYVAGTSYSKDQEVQNEGEKFKCNIPGWCSSAAAWAYAPGTGAHWQDAWSKTGDCTGSTPNMSPTVSITSPNNNSSFQEGASVTISANAADTDGTVSKVEFFNGTTKLGEDASGPYEYVWQNISAGNYAITAKATDNQGASTTSSVINITVNGVNNTPPTVTITSPNNNDSFNEGTSISVTANASDSDGTITKVEFFNGTTKLGEDTSSPYTYTISNASVGNYTLTAKATDNSGATSTSSAISISVTTVGNGNCDGLPQYVAGTSYSKDQEVQNEGEKFKCNIPGWCSSAAAWAYAPGTGAHWQDAWSKTGDCGGGTGGAPVVNITSPSNGATYTAGSSVVVNATATDDGTVTKVEFFNGTTKLGEDTTNPYSYTITNAQSGSYSLTAVATDNENNQTTSDPVVIRSSTGGGNNDLPGKILVGYWHNFDNGSTTPRLSEVSRDWDVICVAFAEPKAGSTADMQFSPYSIYNGNTQAFIDDVATVKSRGQKVLISIGGANARVELNSEAEKNLFISSMTNIINTYGFNGLDIDLEGSSLSLDSGDSDFRNPTTAKIKNLISATKVIRTNIGANRFILSMAPETAYVQGAYGNYSGIFGAYLPVIHALRNEMDYIHVQHYNTGSMFGRDGKIYQPATADFHVAMAEMLITGFPVAQTGLTFPGLRADQVAIGLPATTQAAGSGYTSEAVVQQALDYLIKGTSYPGRTYTTNSTYPSFRGLMTWSINWDLVNNSTFSSSHRAYLNGLGARAANAQNSIGKVFPNPISGNVINVALDSAISKSGSDYFRFQIFNTNGVEVYSIENDRLQRGESVKSFDIGELESGMYFYTITVSKNKTTGKIIRE</sequence>
<dbReference type="eggNOG" id="COG5295">
    <property type="taxonomic scope" value="Bacteria"/>
</dbReference>
<dbReference type="CDD" id="cd02871">
    <property type="entry name" value="GH18_chitinase_D-like"/>
    <property type="match status" value="1"/>
</dbReference>
<dbReference type="eggNOG" id="COG3325">
    <property type="taxonomic scope" value="Bacteria"/>
</dbReference>
<evidence type="ECO:0000313" key="9">
    <source>
        <dbReference type="Proteomes" id="UP000023541"/>
    </source>
</evidence>
<dbReference type="PROSITE" id="PS51910">
    <property type="entry name" value="GH18_2"/>
    <property type="match status" value="1"/>
</dbReference>
<dbReference type="SMART" id="SM00495">
    <property type="entry name" value="ChtBD3"/>
    <property type="match status" value="2"/>
</dbReference>
<feature type="domain" description="Fibronectin type-III" evidence="6">
    <location>
        <begin position="226"/>
        <end position="311"/>
    </location>
</feature>
<evidence type="ECO:0000313" key="8">
    <source>
        <dbReference type="EMBL" id="EZH74266.1"/>
    </source>
</evidence>
<dbReference type="EMBL" id="AQRA01000004">
    <property type="protein sequence ID" value="EZH74266.1"/>
    <property type="molecule type" value="Genomic_DNA"/>
</dbReference>
<gene>
    <name evidence="8" type="ORF">ATO12_15485</name>
</gene>
<dbReference type="PANTHER" id="PTHR34823:SF1">
    <property type="entry name" value="CHITIN-BINDING TYPE-4 DOMAIN-CONTAINING PROTEIN"/>
    <property type="match status" value="1"/>
</dbReference>
<evidence type="ECO:0000256" key="3">
    <source>
        <dbReference type="ARBA" id="ARBA00022801"/>
    </source>
</evidence>
<feature type="domain" description="GH18" evidence="7">
    <location>
        <begin position="740"/>
        <end position="1065"/>
    </location>
</feature>
<dbReference type="GO" id="GO:0005975">
    <property type="term" value="P:carbohydrate metabolic process"/>
    <property type="evidence" value="ECO:0007669"/>
    <property type="project" value="InterPro"/>
</dbReference>
<dbReference type="InterPro" id="IPR003610">
    <property type="entry name" value="CBM5/12"/>
</dbReference>
<dbReference type="CDD" id="cd21177">
    <property type="entry name" value="LPMO_AA10"/>
    <property type="match status" value="1"/>
</dbReference>
<dbReference type="InterPro" id="IPR014756">
    <property type="entry name" value="Ig_E-set"/>
</dbReference>
<dbReference type="OrthoDB" id="9770043at2"/>
<dbReference type="Pfam" id="PF03067">
    <property type="entry name" value="LPMO_10"/>
    <property type="match status" value="1"/>
</dbReference>
<dbReference type="NCBIfam" id="TIGR04183">
    <property type="entry name" value="Por_Secre_tail"/>
    <property type="match status" value="1"/>
</dbReference>
<dbReference type="SUPFAM" id="SSF49265">
    <property type="entry name" value="Fibronectin type III"/>
    <property type="match status" value="1"/>
</dbReference>
<dbReference type="eggNOG" id="COG3469">
    <property type="taxonomic scope" value="Bacteria"/>
</dbReference>
<keyword evidence="2" id="KW-0732">Signal</keyword>